<keyword evidence="3 6" id="KW-0812">Transmembrane</keyword>
<dbReference type="InterPro" id="IPR045863">
    <property type="entry name" value="CorA_TM1_TM2"/>
</dbReference>
<dbReference type="AlphaFoldDB" id="A0A2S9K5C3"/>
<protein>
    <submittedName>
        <fullName evidence="7">Magnesium transporter CorA</fullName>
    </submittedName>
</protein>
<dbReference type="SUPFAM" id="SSF143865">
    <property type="entry name" value="CorA soluble domain-like"/>
    <property type="match status" value="1"/>
</dbReference>
<dbReference type="GO" id="GO:0015087">
    <property type="term" value="F:cobalt ion transmembrane transporter activity"/>
    <property type="evidence" value="ECO:0007669"/>
    <property type="project" value="TreeGrafter"/>
</dbReference>
<dbReference type="InterPro" id="IPR002523">
    <property type="entry name" value="MgTranspt_CorA/ZnTranspt_ZntB"/>
</dbReference>
<evidence type="ECO:0000256" key="1">
    <source>
        <dbReference type="ARBA" id="ARBA00004141"/>
    </source>
</evidence>
<dbReference type="EMBL" id="PVLQ01000027">
    <property type="protein sequence ID" value="PRD65643.1"/>
    <property type="molecule type" value="Genomic_DNA"/>
</dbReference>
<name>A0A2S9K5C3_9BURK</name>
<keyword evidence="8" id="KW-1185">Reference proteome</keyword>
<evidence type="ECO:0000256" key="3">
    <source>
        <dbReference type="ARBA" id="ARBA00022692"/>
    </source>
</evidence>
<comment type="subcellular location">
    <subcellularLocation>
        <location evidence="1">Membrane</location>
        <topology evidence="1">Multi-pass membrane protein</topology>
    </subcellularLocation>
</comment>
<comment type="caution">
    <text evidence="7">The sequence shown here is derived from an EMBL/GenBank/DDBJ whole genome shotgun (WGS) entry which is preliminary data.</text>
</comment>
<dbReference type="PANTHER" id="PTHR47685:SF1">
    <property type="entry name" value="MAGNESIUM TRANSPORT PROTEIN CORA"/>
    <property type="match status" value="1"/>
</dbReference>
<dbReference type="InterPro" id="IPR045861">
    <property type="entry name" value="CorA_cytoplasmic_dom"/>
</dbReference>
<feature type="transmembrane region" description="Helical" evidence="6">
    <location>
        <begin position="398"/>
        <end position="420"/>
    </location>
</feature>
<proteinExistence type="inferred from homology"/>
<reference evidence="7 8" key="1">
    <citation type="submission" date="2018-03" db="EMBL/GenBank/DDBJ databases">
        <title>Comparative genomics illustrates the genes involved in a hyperalkaliphilic mechanisms of Serpentinomonas isolated from highly-alkaline calcium-rich serpentinized springs.</title>
        <authorList>
            <person name="Suzuki S."/>
            <person name="Ishii S."/>
            <person name="Walworth N."/>
            <person name="Bird L."/>
            <person name="Kuenen J.G."/>
            <person name="Nealson K.H."/>
        </authorList>
    </citation>
    <scope>NUCLEOTIDE SEQUENCE [LARGE SCALE GENOMIC DNA]</scope>
    <source>
        <strain evidence="7 8">P1</strain>
    </source>
</reference>
<dbReference type="InterPro" id="IPR050829">
    <property type="entry name" value="CorA_MIT"/>
</dbReference>
<dbReference type="GO" id="GO:0015099">
    <property type="term" value="F:nickel cation transmembrane transporter activity"/>
    <property type="evidence" value="ECO:0007669"/>
    <property type="project" value="TreeGrafter"/>
</dbReference>
<comment type="similarity">
    <text evidence="2">Belongs to the CorA metal ion transporter (MIT) (TC 1.A.35) family.</text>
</comment>
<dbReference type="GO" id="GO:0015095">
    <property type="term" value="F:magnesium ion transmembrane transporter activity"/>
    <property type="evidence" value="ECO:0007669"/>
    <property type="project" value="TreeGrafter"/>
</dbReference>
<evidence type="ECO:0000256" key="6">
    <source>
        <dbReference type="SAM" id="Phobius"/>
    </source>
</evidence>
<feature type="transmembrane region" description="Helical" evidence="6">
    <location>
        <begin position="367"/>
        <end position="386"/>
    </location>
</feature>
<dbReference type="SUPFAM" id="SSF158791">
    <property type="entry name" value="MgtE N-terminal domain-like"/>
    <property type="match status" value="1"/>
</dbReference>
<dbReference type="RefSeq" id="WP_105748169.1">
    <property type="nucleotide sequence ID" value="NZ_PVLQ01000027.1"/>
</dbReference>
<gene>
    <name evidence="7" type="ORF">C6P64_08730</name>
</gene>
<evidence type="ECO:0000256" key="2">
    <source>
        <dbReference type="ARBA" id="ARBA00009765"/>
    </source>
</evidence>
<keyword evidence="5 6" id="KW-0472">Membrane</keyword>
<dbReference type="Gene3D" id="1.20.58.340">
    <property type="entry name" value="Magnesium transport protein CorA, transmembrane region"/>
    <property type="match status" value="1"/>
</dbReference>
<dbReference type="SUPFAM" id="SSF144083">
    <property type="entry name" value="Magnesium transport protein CorA, transmembrane region"/>
    <property type="match status" value="1"/>
</dbReference>
<evidence type="ECO:0000313" key="8">
    <source>
        <dbReference type="Proteomes" id="UP000238589"/>
    </source>
</evidence>
<dbReference type="GO" id="GO:0016020">
    <property type="term" value="C:membrane"/>
    <property type="evidence" value="ECO:0007669"/>
    <property type="project" value="UniProtKB-SubCell"/>
</dbReference>
<dbReference type="PANTHER" id="PTHR47685">
    <property type="entry name" value="MAGNESIUM TRANSPORT PROTEIN CORA"/>
    <property type="match status" value="1"/>
</dbReference>
<sequence>MSIEKFKEMLDRQKLVDQVVRSQKMSRHEVAEVLVHKQHEAELANAIKRQTAAELGETLDGLSLEQARELWQRIPEARINDILWEMSDERRLELAGGREPDIEGSKISIFELVDGKLRQMPYTGKRDLEGVRPVWVDLIHASKAQRAYIGAHFGVELPDPLDVTDLEVSARFHIEDNDAIHLHSNFLLDRAGDSRSVPVAFVLYRGILFSLREEDLPVFRLQRRLARTQPGYVTDAIDVLLDLYGADVECSSDSLENSYAILAKVGKLVLNESVSDEQAASILSDIAEEEDQNGRIRSNILDTQRALNFLMRGRLLTVPQMEDAKQILRNIDSLNSHTAFLFDKINFLMDATIGFININQNKRVNQLTIFSVVFMPINVLAGMGGMSEFSMMTAGVPWPLAYGLFALGSALIGLATYVGLKHFERRRLRSPR</sequence>
<keyword evidence="4 6" id="KW-1133">Transmembrane helix</keyword>
<organism evidence="7 8">
    <name type="scientific">Malikia granosa</name>
    <dbReference type="NCBI Taxonomy" id="263067"/>
    <lineage>
        <taxon>Bacteria</taxon>
        <taxon>Pseudomonadati</taxon>
        <taxon>Pseudomonadota</taxon>
        <taxon>Betaproteobacteria</taxon>
        <taxon>Burkholderiales</taxon>
        <taxon>Comamonadaceae</taxon>
        <taxon>Malikia</taxon>
    </lineage>
</organism>
<evidence type="ECO:0000313" key="7">
    <source>
        <dbReference type="EMBL" id="PRD65643.1"/>
    </source>
</evidence>
<dbReference type="Proteomes" id="UP000238589">
    <property type="component" value="Unassembled WGS sequence"/>
</dbReference>
<dbReference type="OrthoDB" id="9803416at2"/>
<dbReference type="Pfam" id="PF01544">
    <property type="entry name" value="CorA"/>
    <property type="match status" value="1"/>
</dbReference>
<accession>A0A2S9K5C3</accession>
<evidence type="ECO:0000256" key="5">
    <source>
        <dbReference type="ARBA" id="ARBA00023136"/>
    </source>
</evidence>
<evidence type="ECO:0000256" key="4">
    <source>
        <dbReference type="ARBA" id="ARBA00022989"/>
    </source>
</evidence>